<name>A0A3Q0T4U6_AMPCI</name>
<dbReference type="Proteomes" id="UP000261340">
    <property type="component" value="Unplaced"/>
</dbReference>
<sequence>MPQNYKRKIGRASTPLEDMDRAVKDVEKGKSIHQVARQMNICRMPGYKRTGLASQVFDEHMEKEVVEHIKALAAMFHGLSPMKCRELAFQYAQKNDINNPHNRGYELCQRAGLSIQTLWGAHRLSGHAKGTSVEGDHRGGGGLDETSL</sequence>
<dbReference type="Ensembl" id="ENSACIT00000032029.1">
    <property type="protein sequence ID" value="ENSACIP00000031213.1"/>
    <property type="gene ID" value="ENSACIG00000024124.1"/>
</dbReference>
<evidence type="ECO:0000256" key="1">
    <source>
        <dbReference type="SAM" id="MobiDB-lite"/>
    </source>
</evidence>
<accession>A0A3Q0T4U6</accession>
<proteinExistence type="predicted"/>
<organism evidence="2 3">
    <name type="scientific">Amphilophus citrinellus</name>
    <name type="common">Midas cichlid</name>
    <name type="synonym">Cichlasoma citrinellum</name>
    <dbReference type="NCBI Taxonomy" id="61819"/>
    <lineage>
        <taxon>Eukaryota</taxon>
        <taxon>Metazoa</taxon>
        <taxon>Chordata</taxon>
        <taxon>Craniata</taxon>
        <taxon>Vertebrata</taxon>
        <taxon>Euteleostomi</taxon>
        <taxon>Actinopterygii</taxon>
        <taxon>Neopterygii</taxon>
        <taxon>Teleostei</taxon>
        <taxon>Neoteleostei</taxon>
        <taxon>Acanthomorphata</taxon>
        <taxon>Ovalentaria</taxon>
        <taxon>Cichlomorphae</taxon>
        <taxon>Cichliformes</taxon>
        <taxon>Cichlidae</taxon>
        <taxon>New World cichlids</taxon>
        <taxon>Cichlasomatinae</taxon>
        <taxon>Heroini</taxon>
        <taxon>Amphilophus</taxon>
    </lineage>
</organism>
<protein>
    <recommendedName>
        <fullName evidence="4">HTH psq-type domain-containing protein</fullName>
    </recommendedName>
</protein>
<keyword evidence="3" id="KW-1185">Reference proteome</keyword>
<reference evidence="2" key="2">
    <citation type="submission" date="2025-09" db="UniProtKB">
        <authorList>
            <consortium name="Ensembl"/>
        </authorList>
    </citation>
    <scope>IDENTIFICATION</scope>
</reference>
<reference evidence="2" key="1">
    <citation type="submission" date="2025-08" db="UniProtKB">
        <authorList>
            <consortium name="Ensembl"/>
        </authorList>
    </citation>
    <scope>IDENTIFICATION</scope>
</reference>
<evidence type="ECO:0000313" key="3">
    <source>
        <dbReference type="Proteomes" id="UP000261340"/>
    </source>
</evidence>
<feature type="region of interest" description="Disordered" evidence="1">
    <location>
        <begin position="127"/>
        <end position="148"/>
    </location>
</feature>
<dbReference type="AlphaFoldDB" id="A0A3Q0T4U6"/>
<dbReference type="GeneTree" id="ENSGT00990000203922"/>
<evidence type="ECO:0008006" key="4">
    <source>
        <dbReference type="Google" id="ProtNLM"/>
    </source>
</evidence>
<evidence type="ECO:0000313" key="2">
    <source>
        <dbReference type="Ensembl" id="ENSACIP00000031213.1"/>
    </source>
</evidence>